<organism evidence="1 2">
    <name type="scientific">Candidatus Salinicoccus stercoripullorum</name>
    <dbReference type="NCBI Taxonomy" id="2838756"/>
    <lineage>
        <taxon>Bacteria</taxon>
        <taxon>Bacillati</taxon>
        <taxon>Bacillota</taxon>
        <taxon>Bacilli</taxon>
        <taxon>Bacillales</taxon>
        <taxon>Staphylococcaceae</taxon>
        <taxon>Salinicoccus</taxon>
    </lineage>
</organism>
<name>A0A9D1QH69_9STAP</name>
<comment type="caution">
    <text evidence="1">The sequence shown here is derived from an EMBL/GenBank/DDBJ whole genome shotgun (WGS) entry which is preliminary data.</text>
</comment>
<sequence length="37" mass="4288">MKRCQWMGEHLFMQAIGMIIDHVEESGSRSENSTMNC</sequence>
<accession>A0A9D1QH69</accession>
<dbReference type="AlphaFoldDB" id="A0A9D1QH69"/>
<protein>
    <submittedName>
        <fullName evidence="1">DNA-3-methyladenine glycosylase I</fullName>
    </submittedName>
</protein>
<proteinExistence type="predicted"/>
<evidence type="ECO:0000313" key="2">
    <source>
        <dbReference type="Proteomes" id="UP000823989"/>
    </source>
</evidence>
<dbReference type="Proteomes" id="UP000823989">
    <property type="component" value="Unassembled WGS sequence"/>
</dbReference>
<gene>
    <name evidence="1" type="ORF">H9891_08840</name>
</gene>
<evidence type="ECO:0000313" key="1">
    <source>
        <dbReference type="EMBL" id="HIW13240.1"/>
    </source>
</evidence>
<reference evidence="1" key="1">
    <citation type="journal article" date="2021" name="PeerJ">
        <title>Extensive microbial diversity within the chicken gut microbiome revealed by metagenomics and culture.</title>
        <authorList>
            <person name="Gilroy R."/>
            <person name="Ravi A."/>
            <person name="Getino M."/>
            <person name="Pursley I."/>
            <person name="Horton D.L."/>
            <person name="Alikhan N.F."/>
            <person name="Baker D."/>
            <person name="Gharbi K."/>
            <person name="Hall N."/>
            <person name="Watson M."/>
            <person name="Adriaenssens E.M."/>
            <person name="Foster-Nyarko E."/>
            <person name="Jarju S."/>
            <person name="Secka A."/>
            <person name="Antonio M."/>
            <person name="Oren A."/>
            <person name="Chaudhuri R.R."/>
            <person name="La Ragione R."/>
            <person name="Hildebrand F."/>
            <person name="Pallen M.J."/>
        </authorList>
    </citation>
    <scope>NUCLEOTIDE SEQUENCE</scope>
    <source>
        <strain evidence="1">ChiHjej13B12-752</strain>
    </source>
</reference>
<reference evidence="1" key="2">
    <citation type="submission" date="2021-04" db="EMBL/GenBank/DDBJ databases">
        <authorList>
            <person name="Gilroy R."/>
        </authorList>
    </citation>
    <scope>NUCLEOTIDE SEQUENCE</scope>
    <source>
        <strain evidence="1">ChiHjej13B12-752</strain>
    </source>
</reference>
<dbReference type="EMBL" id="DXHR01000030">
    <property type="protein sequence ID" value="HIW13240.1"/>
    <property type="molecule type" value="Genomic_DNA"/>
</dbReference>